<dbReference type="Proteomes" id="UP001066276">
    <property type="component" value="Chromosome 4_2"/>
</dbReference>
<feature type="compositionally biased region" description="Basic and acidic residues" evidence="1">
    <location>
        <begin position="186"/>
        <end position="199"/>
    </location>
</feature>
<organism evidence="2 3">
    <name type="scientific">Pleurodeles waltl</name>
    <name type="common">Iberian ribbed newt</name>
    <dbReference type="NCBI Taxonomy" id="8319"/>
    <lineage>
        <taxon>Eukaryota</taxon>
        <taxon>Metazoa</taxon>
        <taxon>Chordata</taxon>
        <taxon>Craniata</taxon>
        <taxon>Vertebrata</taxon>
        <taxon>Euteleostomi</taxon>
        <taxon>Amphibia</taxon>
        <taxon>Batrachia</taxon>
        <taxon>Caudata</taxon>
        <taxon>Salamandroidea</taxon>
        <taxon>Salamandridae</taxon>
        <taxon>Pleurodelinae</taxon>
        <taxon>Pleurodeles</taxon>
    </lineage>
</organism>
<dbReference type="EMBL" id="JANPWB010000008">
    <property type="protein sequence ID" value="KAJ1161860.1"/>
    <property type="molecule type" value="Genomic_DNA"/>
</dbReference>
<feature type="compositionally biased region" description="Pro residues" evidence="1">
    <location>
        <begin position="299"/>
        <end position="311"/>
    </location>
</feature>
<evidence type="ECO:0000256" key="1">
    <source>
        <dbReference type="SAM" id="MobiDB-lite"/>
    </source>
</evidence>
<protein>
    <recommendedName>
        <fullName evidence="4">Basic proline-rich protein-like</fullName>
    </recommendedName>
</protein>
<evidence type="ECO:0008006" key="4">
    <source>
        <dbReference type="Google" id="ProtNLM"/>
    </source>
</evidence>
<sequence length="359" mass="38773">MCLPDRAVNKDRQNRGQWRCRSSEYLRASPTKSAEGTWREPFRVRPGRCGPLGGLLLPALAPIQQVKVPTQISVNGCSRSTCSPAHSWAALHASVFRALQPIRCPNAPPLHHLSGSGLKALEPAPDLPLTLPQFSCPPLVLRRGLPLPRLCLMSERLEPDLTRGTGPHSSGFTQPPTPAPALGGWGRKERPRHPPDRRSLSPQRGGRLGAGTVLCAPPPGRSLGGHLPNSPGAAARPIEPIGGARPHVAWAAAPPPPDPSHLGRGVDRLPRADLLAKYQLWIRPSRRPTDTGRRRKVPPHCPKFVTPPPPGASQSPGLPGRPWTRVQTRTRAPHNGLWPAACLRRSSDSRRASQGPRTS</sequence>
<proteinExistence type="predicted"/>
<feature type="region of interest" description="Disordered" evidence="1">
    <location>
        <begin position="285"/>
        <end position="359"/>
    </location>
</feature>
<comment type="caution">
    <text evidence="2">The sequence shown here is derived from an EMBL/GenBank/DDBJ whole genome shotgun (WGS) entry which is preliminary data.</text>
</comment>
<gene>
    <name evidence="2" type="ORF">NDU88_002341</name>
</gene>
<accession>A0AAV7SDE2</accession>
<feature type="region of interest" description="Disordered" evidence="1">
    <location>
        <begin position="161"/>
        <end position="208"/>
    </location>
</feature>
<keyword evidence="3" id="KW-1185">Reference proteome</keyword>
<evidence type="ECO:0000313" key="2">
    <source>
        <dbReference type="EMBL" id="KAJ1161860.1"/>
    </source>
</evidence>
<name>A0AAV7SDE2_PLEWA</name>
<dbReference type="AlphaFoldDB" id="A0AAV7SDE2"/>
<reference evidence="2" key="1">
    <citation type="journal article" date="2022" name="bioRxiv">
        <title>Sequencing and chromosome-scale assembly of the giantPleurodeles waltlgenome.</title>
        <authorList>
            <person name="Brown T."/>
            <person name="Elewa A."/>
            <person name="Iarovenko S."/>
            <person name="Subramanian E."/>
            <person name="Araus A.J."/>
            <person name="Petzold A."/>
            <person name="Susuki M."/>
            <person name="Suzuki K.-i.T."/>
            <person name="Hayashi T."/>
            <person name="Toyoda A."/>
            <person name="Oliveira C."/>
            <person name="Osipova E."/>
            <person name="Leigh N.D."/>
            <person name="Simon A."/>
            <person name="Yun M.H."/>
        </authorList>
    </citation>
    <scope>NUCLEOTIDE SEQUENCE</scope>
    <source>
        <strain evidence="2">20211129_DDA</strain>
        <tissue evidence="2">Liver</tissue>
    </source>
</reference>
<evidence type="ECO:0000313" key="3">
    <source>
        <dbReference type="Proteomes" id="UP001066276"/>
    </source>
</evidence>